<comment type="caution">
    <text evidence="1">The sequence shown here is derived from an EMBL/GenBank/DDBJ whole genome shotgun (WGS) entry which is preliminary data.</text>
</comment>
<evidence type="ECO:0000313" key="2">
    <source>
        <dbReference type="Proteomes" id="UP000824469"/>
    </source>
</evidence>
<dbReference type="AlphaFoldDB" id="A0AA38CFD9"/>
<protein>
    <submittedName>
        <fullName evidence="1">Uncharacterized protein</fullName>
    </submittedName>
</protein>
<name>A0AA38CFD9_TAXCH</name>
<keyword evidence="2" id="KW-1185">Reference proteome</keyword>
<sequence>VNAEVDLMDWEADGSAVEVMAAIGIEEVCAVEATSILVGGGIGEELAVVEVDYLI</sequence>
<reference evidence="1 2" key="1">
    <citation type="journal article" date="2021" name="Nat. Plants">
        <title>The Taxus genome provides insights into paclitaxel biosynthesis.</title>
        <authorList>
            <person name="Xiong X."/>
            <person name="Gou J."/>
            <person name="Liao Q."/>
            <person name="Li Y."/>
            <person name="Zhou Q."/>
            <person name="Bi G."/>
            <person name="Li C."/>
            <person name="Du R."/>
            <person name="Wang X."/>
            <person name="Sun T."/>
            <person name="Guo L."/>
            <person name="Liang H."/>
            <person name="Lu P."/>
            <person name="Wu Y."/>
            <person name="Zhang Z."/>
            <person name="Ro D.K."/>
            <person name="Shang Y."/>
            <person name="Huang S."/>
            <person name="Yan J."/>
        </authorList>
    </citation>
    <scope>NUCLEOTIDE SEQUENCE [LARGE SCALE GENOMIC DNA]</scope>
    <source>
        <strain evidence="1">Ta-2019</strain>
    </source>
</reference>
<feature type="non-terminal residue" evidence="1">
    <location>
        <position position="1"/>
    </location>
</feature>
<gene>
    <name evidence="1" type="ORF">KI387_029535</name>
</gene>
<dbReference type="EMBL" id="JAHRHJ020000010">
    <property type="protein sequence ID" value="KAH9297853.1"/>
    <property type="molecule type" value="Genomic_DNA"/>
</dbReference>
<feature type="non-terminal residue" evidence="1">
    <location>
        <position position="55"/>
    </location>
</feature>
<dbReference type="Proteomes" id="UP000824469">
    <property type="component" value="Unassembled WGS sequence"/>
</dbReference>
<evidence type="ECO:0000313" key="1">
    <source>
        <dbReference type="EMBL" id="KAH9297853.1"/>
    </source>
</evidence>
<organism evidence="1 2">
    <name type="scientific">Taxus chinensis</name>
    <name type="common">Chinese yew</name>
    <name type="synonym">Taxus wallichiana var. chinensis</name>
    <dbReference type="NCBI Taxonomy" id="29808"/>
    <lineage>
        <taxon>Eukaryota</taxon>
        <taxon>Viridiplantae</taxon>
        <taxon>Streptophyta</taxon>
        <taxon>Embryophyta</taxon>
        <taxon>Tracheophyta</taxon>
        <taxon>Spermatophyta</taxon>
        <taxon>Pinopsida</taxon>
        <taxon>Pinidae</taxon>
        <taxon>Conifers II</taxon>
        <taxon>Cupressales</taxon>
        <taxon>Taxaceae</taxon>
        <taxon>Taxus</taxon>
    </lineage>
</organism>
<accession>A0AA38CFD9</accession>
<proteinExistence type="predicted"/>